<keyword evidence="4" id="KW-1185">Reference proteome</keyword>
<dbReference type="InterPro" id="IPR002826">
    <property type="entry name" value="MptE-like"/>
</dbReference>
<evidence type="ECO:0000259" key="1">
    <source>
        <dbReference type="Pfam" id="PF01973"/>
    </source>
</evidence>
<feature type="domain" description="Glycosyltransferase Maf N-terminal" evidence="2">
    <location>
        <begin position="17"/>
        <end position="247"/>
    </location>
</feature>
<sequence length="702" mass="79552">MSVNDEDIAAPFLRRKQKNLLYFQRYRPEIFEFFVNYEPRHCELSVTPGRDDVDLIDRGRSVYRHLAREYSSTEVREFIQTNPSEKPMFSVQPFYLEVNEDARFASRFVRESLAKSQLTPATFKGYHRGRVLPSVVFLGCGLGYHIDILTAQEEVIDAVVFEPDADRFALTLFTVDWEGICARFRERGRSISFCIATKPTEENVRRVLGAKLAEIVPLYPYLTSYYNHLANVDLYRIAKDLEKDLPVVGANWGNYDFELRGFRNVFHNLRMGGGQVKPYQLDESQVPVAVVGSGPSLDTRIDGLKANRDKLIVISAGTGLRALLSHGIRPDFHVELDADYMIYEMLKDIDELYGLSGITLLCTISVNPLVPPLFEDCRFYLSAENYIPAFLGLNADAIPGCSPTCTNAALALAFASGFRNLFLFGTDYGYQDKSQHHSRFSVYGQESRTGFASRFQKETARGAEARPKFESEGVNGTTIITQGDYYTAKRAVENYLLDRKSQGLNFSVRNCSDGALIEGAEWMSIDEFNGRFELAEVDRTCELDALKTCVEDMPDFDVRQLFEAVSKEISETVREFLSVLKNSRLRGRKDLIVVCNQIRDYLNRVGPGSNRRSPVVVQLMGWQILKGTVQRFLQTGLCHGLAHQDNDLQPFLDHWGATFKSFLEELPVHFSSVILSDLPPEDDPWVTTRLMDAEPSLPEPAQ</sequence>
<dbReference type="AlphaFoldDB" id="A0A3M2RFA1"/>
<reference evidence="3 4" key="1">
    <citation type="submission" date="2018-08" db="EMBL/GenBank/DDBJ databases">
        <title>Whole Genome Sequence of the Moderate Halophilic Marine Bacterium Marinobacter litoralis Sw-45.</title>
        <authorList>
            <person name="Musa H."/>
        </authorList>
    </citation>
    <scope>NUCLEOTIDE SEQUENCE [LARGE SCALE GENOMIC DNA]</scope>
    <source>
        <strain evidence="3 4">Sw-45</strain>
    </source>
</reference>
<name>A0A3M2RFA1_9GAMM</name>
<proteinExistence type="predicted"/>
<dbReference type="PANTHER" id="PTHR41786:SF1">
    <property type="entry name" value="6-HYDROXYMETHYLPTERIN DIPHOSPHOKINASE MPTE-LIKE DOMAIN-CONTAINING PROTEIN"/>
    <property type="match status" value="1"/>
</dbReference>
<dbReference type="OrthoDB" id="7254531at2"/>
<evidence type="ECO:0000313" key="3">
    <source>
        <dbReference type="EMBL" id="RMJ03908.1"/>
    </source>
</evidence>
<dbReference type="EMBL" id="QMDL01000002">
    <property type="protein sequence ID" value="RMJ03908.1"/>
    <property type="molecule type" value="Genomic_DNA"/>
</dbReference>
<dbReference type="Pfam" id="PF01973">
    <property type="entry name" value="MptE-like"/>
    <property type="match status" value="1"/>
</dbReference>
<feature type="domain" description="6-hydroxymethylpterin diphosphokinase MptE-like" evidence="1">
    <location>
        <begin position="281"/>
        <end position="432"/>
    </location>
</feature>
<dbReference type="PANTHER" id="PTHR41786">
    <property type="entry name" value="MOTILITY ACCESSORY FACTOR MAF"/>
    <property type="match status" value="1"/>
</dbReference>
<dbReference type="InterPro" id="IPR045376">
    <property type="entry name" value="Maf_N"/>
</dbReference>
<dbReference type="RefSeq" id="WP_114334032.1">
    <property type="nucleotide sequence ID" value="NZ_QMDL01000002.1"/>
</dbReference>
<evidence type="ECO:0008006" key="5">
    <source>
        <dbReference type="Google" id="ProtNLM"/>
    </source>
</evidence>
<evidence type="ECO:0000313" key="4">
    <source>
        <dbReference type="Proteomes" id="UP000265903"/>
    </source>
</evidence>
<organism evidence="3 4">
    <name type="scientific">Marinobacter litoralis</name>
    <dbReference type="NCBI Taxonomy" id="187981"/>
    <lineage>
        <taxon>Bacteria</taxon>
        <taxon>Pseudomonadati</taxon>
        <taxon>Pseudomonadota</taxon>
        <taxon>Gammaproteobacteria</taxon>
        <taxon>Pseudomonadales</taxon>
        <taxon>Marinobacteraceae</taxon>
        <taxon>Marinobacter</taxon>
    </lineage>
</organism>
<dbReference type="Pfam" id="PF20157">
    <property type="entry name" value="Maf_flag10_N"/>
    <property type="match status" value="1"/>
</dbReference>
<evidence type="ECO:0000259" key="2">
    <source>
        <dbReference type="Pfam" id="PF20157"/>
    </source>
</evidence>
<accession>A0A3M2RFA1</accession>
<comment type="caution">
    <text evidence="3">The sequence shown here is derived from an EMBL/GenBank/DDBJ whole genome shotgun (WGS) entry which is preliminary data.</text>
</comment>
<dbReference type="Proteomes" id="UP000265903">
    <property type="component" value="Unassembled WGS sequence"/>
</dbReference>
<protein>
    <recommendedName>
        <fullName evidence="5">DUF115 domain-containing protein</fullName>
    </recommendedName>
</protein>
<gene>
    <name evidence="3" type="ORF">DOQ08_01228</name>
</gene>